<reference evidence="4" key="1">
    <citation type="submission" date="2022-07" db="EMBL/GenBank/DDBJ databases">
        <authorList>
            <person name="Otstavnykh N."/>
            <person name="Isaeva M."/>
            <person name="Bystritskaya E."/>
        </authorList>
    </citation>
    <scope>NUCLEOTIDE SEQUENCE</scope>
    <source>
        <strain evidence="4">KCTC 52189</strain>
    </source>
</reference>
<reference evidence="4" key="2">
    <citation type="submission" date="2023-02" db="EMBL/GenBank/DDBJ databases">
        <title>'Rhodoalgimonas zhirmunskyi' gen. nov., isolated from a red alga.</title>
        <authorList>
            <person name="Nedashkovskaya O.I."/>
            <person name="Otstavnykh N.Y."/>
            <person name="Bystritskaya E.P."/>
            <person name="Balabanova L.A."/>
            <person name="Isaeva M.P."/>
        </authorList>
    </citation>
    <scope>NUCLEOTIDE SEQUENCE</scope>
    <source>
        <strain evidence="4">KCTC 52189</strain>
    </source>
</reference>
<dbReference type="EMBL" id="JANHAX010000002">
    <property type="protein sequence ID" value="MDQ2089815.1"/>
    <property type="molecule type" value="Genomic_DNA"/>
</dbReference>
<comment type="caution">
    <text evidence="4">The sequence shown here is derived from an EMBL/GenBank/DDBJ whole genome shotgun (WGS) entry which is preliminary data.</text>
</comment>
<keyword evidence="5" id="KW-1185">Reference proteome</keyword>
<dbReference type="InterPro" id="IPR026816">
    <property type="entry name" value="Flavodoxin_dom"/>
</dbReference>
<gene>
    <name evidence="4" type="ORF">NO357_07890</name>
</gene>
<protein>
    <submittedName>
        <fullName evidence="4">Protoporphyrinogen oxidase</fullName>
    </submittedName>
</protein>
<evidence type="ECO:0000313" key="5">
    <source>
        <dbReference type="Proteomes" id="UP001226762"/>
    </source>
</evidence>
<dbReference type="InterPro" id="IPR029039">
    <property type="entry name" value="Flavoprotein-like_sf"/>
</dbReference>
<name>A0AAE3WDM5_9RHOB</name>
<dbReference type="GO" id="GO:0010181">
    <property type="term" value="F:FMN binding"/>
    <property type="evidence" value="ECO:0007669"/>
    <property type="project" value="InterPro"/>
</dbReference>
<dbReference type="GO" id="GO:0070819">
    <property type="term" value="F:menaquinone-dependent protoporphyrinogen oxidase activity"/>
    <property type="evidence" value="ECO:0007669"/>
    <property type="project" value="TreeGrafter"/>
</dbReference>
<dbReference type="PANTHER" id="PTHR38030:SF2">
    <property type="entry name" value="PROTOPORPHYRINOGEN IX DEHYDROGENASE [QUINONE]"/>
    <property type="match status" value="1"/>
</dbReference>
<evidence type="ECO:0000259" key="3">
    <source>
        <dbReference type="PROSITE" id="PS50902"/>
    </source>
</evidence>
<proteinExistence type="predicted"/>
<dbReference type="Pfam" id="PF12724">
    <property type="entry name" value="Flavodoxin_5"/>
    <property type="match status" value="1"/>
</dbReference>
<dbReference type="Proteomes" id="UP001226762">
    <property type="component" value="Unassembled WGS sequence"/>
</dbReference>
<dbReference type="SUPFAM" id="SSF52218">
    <property type="entry name" value="Flavoproteins"/>
    <property type="match status" value="1"/>
</dbReference>
<accession>A0AAE3WDM5</accession>
<dbReference type="InterPro" id="IPR052200">
    <property type="entry name" value="Protoporphyrinogen_IX_DH"/>
</dbReference>
<feature type="domain" description="Flavodoxin-like" evidence="3">
    <location>
        <begin position="3"/>
        <end position="174"/>
    </location>
</feature>
<evidence type="ECO:0000256" key="2">
    <source>
        <dbReference type="ARBA" id="ARBA00022643"/>
    </source>
</evidence>
<evidence type="ECO:0000256" key="1">
    <source>
        <dbReference type="ARBA" id="ARBA00022630"/>
    </source>
</evidence>
<dbReference type="PROSITE" id="PS50902">
    <property type="entry name" value="FLAVODOXIN_LIKE"/>
    <property type="match status" value="1"/>
</dbReference>
<dbReference type="AlphaFoldDB" id="A0AAE3WDM5"/>
<dbReference type="RefSeq" id="WP_306735085.1">
    <property type="nucleotide sequence ID" value="NZ_JANHAX010000002.1"/>
</dbReference>
<organism evidence="4 5">
    <name type="scientific">Marimonas arenosa</name>
    <dbReference type="NCBI Taxonomy" id="1795305"/>
    <lineage>
        <taxon>Bacteria</taxon>
        <taxon>Pseudomonadati</taxon>
        <taxon>Pseudomonadota</taxon>
        <taxon>Alphaproteobacteria</taxon>
        <taxon>Rhodobacterales</taxon>
        <taxon>Paracoccaceae</taxon>
        <taxon>Marimonas</taxon>
    </lineage>
</organism>
<dbReference type="Gene3D" id="3.40.50.360">
    <property type="match status" value="1"/>
</dbReference>
<keyword evidence="1" id="KW-0285">Flavoprotein</keyword>
<dbReference type="PANTHER" id="PTHR38030">
    <property type="entry name" value="PROTOPORPHYRINOGEN IX DEHYDROGENASE [MENAQUINONE]"/>
    <property type="match status" value="1"/>
</dbReference>
<dbReference type="InterPro" id="IPR008254">
    <property type="entry name" value="Flavodoxin/NO_synth"/>
</dbReference>
<evidence type="ECO:0000313" key="4">
    <source>
        <dbReference type="EMBL" id="MDQ2089815.1"/>
    </source>
</evidence>
<keyword evidence="2" id="KW-0288">FMN</keyword>
<sequence>MKVLVAYATREGHTRKIARHVTDRIYDAGNTAELLALGDAGDVDLQRFDRVILAAPIHVGHYRRALTDFASSHANSLAAMPTLFLSVSLAAAGHDAEDWKTLDRILDEFEEATGWKPDRVEQIAGAYRPSDYDIFTRFIMRRILANKDPEADLDADRDYTDWPGLESVIDDWLG</sequence>
<dbReference type="GO" id="GO:0006783">
    <property type="term" value="P:heme biosynthetic process"/>
    <property type="evidence" value="ECO:0007669"/>
    <property type="project" value="TreeGrafter"/>
</dbReference>